<dbReference type="EMBL" id="UFXQ01000001">
    <property type="protein sequence ID" value="STC69158.1"/>
    <property type="molecule type" value="Genomic_DNA"/>
</dbReference>
<organism evidence="1 2">
    <name type="scientific">Corynebacterium pilosum</name>
    <dbReference type="NCBI Taxonomy" id="35756"/>
    <lineage>
        <taxon>Bacteria</taxon>
        <taxon>Bacillati</taxon>
        <taxon>Actinomycetota</taxon>
        <taxon>Actinomycetes</taxon>
        <taxon>Mycobacteriales</taxon>
        <taxon>Corynebacteriaceae</taxon>
        <taxon>Corynebacterium</taxon>
    </lineage>
</organism>
<keyword evidence="2" id="KW-1185">Reference proteome</keyword>
<dbReference type="STRING" id="35756.GCA_001044155_00332"/>
<sequence>MLINDSLFLKQKWISMEQLPEGLPAVCLVTHIAFAG</sequence>
<reference evidence="1 2" key="1">
    <citation type="submission" date="2018-06" db="EMBL/GenBank/DDBJ databases">
        <authorList>
            <consortium name="Pathogen Informatics"/>
            <person name="Doyle S."/>
        </authorList>
    </citation>
    <scope>NUCLEOTIDE SEQUENCE [LARGE SCALE GENOMIC DNA]</scope>
    <source>
        <strain evidence="1 2">NCTC11862</strain>
    </source>
</reference>
<name>A0A376CNC1_9CORY</name>
<evidence type="ECO:0000313" key="2">
    <source>
        <dbReference type="Proteomes" id="UP000254467"/>
    </source>
</evidence>
<accession>A0A376CNC1</accession>
<protein>
    <submittedName>
        <fullName evidence="1">Uncharacterized protein</fullName>
    </submittedName>
</protein>
<gene>
    <name evidence="1" type="ORF">NCTC11862_00939</name>
</gene>
<dbReference type="AlphaFoldDB" id="A0A376CNC1"/>
<proteinExistence type="predicted"/>
<dbReference type="Proteomes" id="UP000254467">
    <property type="component" value="Unassembled WGS sequence"/>
</dbReference>
<evidence type="ECO:0000313" key="1">
    <source>
        <dbReference type="EMBL" id="STC69158.1"/>
    </source>
</evidence>